<dbReference type="OrthoDB" id="41532at2759"/>
<dbReference type="CDD" id="cd04301">
    <property type="entry name" value="NAT_SF"/>
    <property type="match status" value="1"/>
</dbReference>
<accession>A0A835HI23</accession>
<comment type="caution">
    <text evidence="1">The sequence shown here is derived from an EMBL/GenBank/DDBJ whole genome shotgun (WGS) entry which is preliminary data.</text>
</comment>
<reference evidence="1 2" key="1">
    <citation type="submission" date="2020-10" db="EMBL/GenBank/DDBJ databases">
        <title>The Coptis chinensis genome and diversification of protoberbering-type alkaloids.</title>
        <authorList>
            <person name="Wang B."/>
            <person name="Shu S."/>
            <person name="Song C."/>
            <person name="Liu Y."/>
        </authorList>
    </citation>
    <scope>NUCLEOTIDE SEQUENCE [LARGE SCALE GENOMIC DNA]</scope>
    <source>
        <strain evidence="1">HL-2020</strain>
        <tissue evidence="1">Leaf</tissue>
    </source>
</reference>
<proteinExistence type="predicted"/>
<dbReference type="PANTHER" id="PTHR47426:SF4">
    <property type="entry name" value="N-ACETYLTRANSFERASE DOMAIN-CONTAINING PROTEIN"/>
    <property type="match status" value="1"/>
</dbReference>
<gene>
    <name evidence="1" type="ORF">IFM89_029947</name>
</gene>
<feature type="non-terminal residue" evidence="1">
    <location>
        <position position="1"/>
    </location>
</feature>
<dbReference type="AlphaFoldDB" id="A0A835HI23"/>
<name>A0A835HI23_9MAGN</name>
<dbReference type="PANTHER" id="PTHR47426">
    <property type="entry name" value="ACYL-COA N-ACYLTRANSFERASES (NAT) SUPERFAMILY PROTEIN"/>
    <property type="match status" value="1"/>
</dbReference>
<keyword evidence="2" id="KW-1185">Reference proteome</keyword>
<protein>
    <recommendedName>
        <fullName evidence="3">N-acetyltransferase domain-containing protein</fullName>
    </recommendedName>
</protein>
<sequence length="106" mass="11712">MDSHRFDSNTSINMVAIVHIKSTSYLQEHKKYSAVLASHEAYDMHKYAYVANLCVSKFARRQGIAANMLYLATDIASLAEQSNGVMEIGCAQTATTTTMHHGPQCN</sequence>
<dbReference type="EMBL" id="JADFTS010000007">
    <property type="protein sequence ID" value="KAF9598697.1"/>
    <property type="molecule type" value="Genomic_DNA"/>
</dbReference>
<evidence type="ECO:0008006" key="3">
    <source>
        <dbReference type="Google" id="ProtNLM"/>
    </source>
</evidence>
<evidence type="ECO:0000313" key="2">
    <source>
        <dbReference type="Proteomes" id="UP000631114"/>
    </source>
</evidence>
<evidence type="ECO:0000313" key="1">
    <source>
        <dbReference type="EMBL" id="KAF9598697.1"/>
    </source>
</evidence>
<dbReference type="Proteomes" id="UP000631114">
    <property type="component" value="Unassembled WGS sequence"/>
</dbReference>
<organism evidence="1 2">
    <name type="scientific">Coptis chinensis</name>
    <dbReference type="NCBI Taxonomy" id="261450"/>
    <lineage>
        <taxon>Eukaryota</taxon>
        <taxon>Viridiplantae</taxon>
        <taxon>Streptophyta</taxon>
        <taxon>Embryophyta</taxon>
        <taxon>Tracheophyta</taxon>
        <taxon>Spermatophyta</taxon>
        <taxon>Magnoliopsida</taxon>
        <taxon>Ranunculales</taxon>
        <taxon>Ranunculaceae</taxon>
        <taxon>Coptidoideae</taxon>
        <taxon>Coptis</taxon>
    </lineage>
</organism>